<dbReference type="InterPro" id="IPR018687">
    <property type="entry name" value="DUF2177_membr"/>
</dbReference>
<evidence type="ECO:0000313" key="2">
    <source>
        <dbReference type="EMBL" id="QHQ37397.1"/>
    </source>
</evidence>
<keyword evidence="1" id="KW-1133">Transmembrane helix</keyword>
<keyword evidence="1" id="KW-0812">Transmembrane</keyword>
<keyword evidence="1" id="KW-0472">Membrane</keyword>
<dbReference type="EMBL" id="CP046620">
    <property type="protein sequence ID" value="QHQ37397.1"/>
    <property type="molecule type" value="Genomic_DNA"/>
</dbReference>
<evidence type="ECO:0000313" key="3">
    <source>
        <dbReference type="Proteomes" id="UP000464495"/>
    </source>
</evidence>
<dbReference type="Proteomes" id="UP000464495">
    <property type="component" value="Chromosome"/>
</dbReference>
<reference evidence="2 3" key="1">
    <citation type="submission" date="2019-12" db="EMBL/GenBank/DDBJ databases">
        <title>Complete genome sequence of Algicella marina strain 9Alg 56(T) isolated from the red alga Tichocarpus crinitus.</title>
        <authorList>
            <person name="Kim S.-G."/>
            <person name="Nedashkovskaya O.I."/>
        </authorList>
    </citation>
    <scope>NUCLEOTIDE SEQUENCE [LARGE SCALE GENOMIC DNA]</scope>
    <source>
        <strain evidence="2 3">9Alg 56</strain>
    </source>
</reference>
<organism evidence="2 3">
    <name type="scientific">Algicella marina</name>
    <dbReference type="NCBI Taxonomy" id="2683284"/>
    <lineage>
        <taxon>Bacteria</taxon>
        <taxon>Pseudomonadati</taxon>
        <taxon>Pseudomonadota</taxon>
        <taxon>Alphaproteobacteria</taxon>
        <taxon>Rhodobacterales</taxon>
        <taxon>Paracoccaceae</taxon>
        <taxon>Algicella</taxon>
    </lineage>
</organism>
<dbReference type="AlphaFoldDB" id="A0A6P1T5S9"/>
<evidence type="ECO:0000256" key="1">
    <source>
        <dbReference type="SAM" id="Phobius"/>
    </source>
</evidence>
<protein>
    <submittedName>
        <fullName evidence="2">DUF2177 family protein</fullName>
    </submittedName>
</protein>
<accession>A0A6P1T5S9</accession>
<keyword evidence="3" id="KW-1185">Reference proteome</keyword>
<gene>
    <name evidence="2" type="ORF">GO499_11635</name>
</gene>
<proteinExistence type="predicted"/>
<feature type="transmembrane region" description="Helical" evidence="1">
    <location>
        <begin position="67"/>
        <end position="88"/>
    </location>
</feature>
<sequence length="133" mass="14433">MIWIYLVTLISFLGIDAVWLRTVMSPLFNTHIGAFLREEIKMGAALGFYALYVAGIMYLATVPALRAGLLGEAALKGAVLGFLAYGTYEATNMATIKGWSWSMVATDVAWGTFLTALTAVVGYLVAPWLGWES</sequence>
<name>A0A6P1T5S9_9RHOB</name>
<dbReference type="Pfam" id="PF09945">
    <property type="entry name" value="DUF2177"/>
    <property type="match status" value="1"/>
</dbReference>
<dbReference type="KEGG" id="amaq:GO499_11635"/>
<feature type="transmembrane region" description="Helical" evidence="1">
    <location>
        <begin position="108"/>
        <end position="131"/>
    </location>
</feature>
<dbReference type="RefSeq" id="WP_161863952.1">
    <property type="nucleotide sequence ID" value="NZ_CP046620.1"/>
</dbReference>
<feature type="transmembrane region" description="Helical" evidence="1">
    <location>
        <begin position="41"/>
        <end position="60"/>
    </location>
</feature>